<feature type="transmembrane region" description="Helical" evidence="2">
    <location>
        <begin position="149"/>
        <end position="167"/>
    </location>
</feature>
<feature type="transmembrane region" description="Helical" evidence="2">
    <location>
        <begin position="240"/>
        <end position="258"/>
    </location>
</feature>
<feature type="transmembrane region" description="Helical" evidence="2">
    <location>
        <begin position="264"/>
        <end position="281"/>
    </location>
</feature>
<dbReference type="GO" id="GO:0016020">
    <property type="term" value="C:membrane"/>
    <property type="evidence" value="ECO:0007669"/>
    <property type="project" value="InterPro"/>
</dbReference>
<organism evidence="4 5">
    <name type="scientific">Actinoplanes derwentensis</name>
    <dbReference type="NCBI Taxonomy" id="113562"/>
    <lineage>
        <taxon>Bacteria</taxon>
        <taxon>Bacillati</taxon>
        <taxon>Actinomycetota</taxon>
        <taxon>Actinomycetes</taxon>
        <taxon>Micromonosporales</taxon>
        <taxon>Micromonosporaceae</taxon>
        <taxon>Actinoplanes</taxon>
    </lineage>
</organism>
<dbReference type="STRING" id="113562.SAMN04489716_8590"/>
<reference evidence="4 5" key="1">
    <citation type="submission" date="2016-10" db="EMBL/GenBank/DDBJ databases">
        <authorList>
            <person name="de Groot N.N."/>
        </authorList>
    </citation>
    <scope>NUCLEOTIDE SEQUENCE [LARGE SCALE GENOMIC DNA]</scope>
    <source>
        <strain evidence="4 5">DSM 43941</strain>
    </source>
</reference>
<dbReference type="Gene3D" id="1.10.3730.20">
    <property type="match status" value="1"/>
</dbReference>
<dbReference type="Proteomes" id="UP000198688">
    <property type="component" value="Chromosome I"/>
</dbReference>
<feature type="transmembrane region" description="Helical" evidence="2">
    <location>
        <begin position="37"/>
        <end position="54"/>
    </location>
</feature>
<dbReference type="Gene3D" id="3.30.450.40">
    <property type="match status" value="1"/>
</dbReference>
<feature type="domain" description="EamA" evidence="3">
    <location>
        <begin position="151"/>
        <end position="282"/>
    </location>
</feature>
<dbReference type="InterPro" id="IPR000620">
    <property type="entry name" value="EamA_dom"/>
</dbReference>
<keyword evidence="2" id="KW-1133">Transmembrane helix</keyword>
<dbReference type="SUPFAM" id="SSF103481">
    <property type="entry name" value="Multidrug resistance efflux transporter EmrE"/>
    <property type="match status" value="2"/>
</dbReference>
<feature type="transmembrane region" description="Helical" evidence="2">
    <location>
        <begin position="98"/>
        <end position="115"/>
    </location>
</feature>
<comment type="similarity">
    <text evidence="1">Belongs to the EamA transporter family.</text>
</comment>
<dbReference type="AlphaFoldDB" id="A0A1H2D9N9"/>
<keyword evidence="2" id="KW-0812">Transmembrane</keyword>
<dbReference type="Pfam" id="PF00892">
    <property type="entry name" value="EamA"/>
    <property type="match status" value="2"/>
</dbReference>
<accession>A0A1H2D9N9</accession>
<dbReference type="RefSeq" id="WP_092554706.1">
    <property type="nucleotide sequence ID" value="NZ_BOMJ01000032.1"/>
</dbReference>
<feature type="transmembrane region" description="Helical" evidence="2">
    <location>
        <begin position="210"/>
        <end position="228"/>
    </location>
</feature>
<gene>
    <name evidence="4" type="ORF">SAMN04489716_8590</name>
</gene>
<feature type="transmembrane region" description="Helical" evidence="2">
    <location>
        <begin position="124"/>
        <end position="143"/>
    </location>
</feature>
<evidence type="ECO:0000256" key="1">
    <source>
        <dbReference type="ARBA" id="ARBA00007362"/>
    </source>
</evidence>
<feature type="transmembrane region" description="Helical" evidence="2">
    <location>
        <begin position="66"/>
        <end position="86"/>
    </location>
</feature>
<evidence type="ECO:0000259" key="3">
    <source>
        <dbReference type="Pfam" id="PF00892"/>
    </source>
</evidence>
<dbReference type="InterPro" id="IPR029016">
    <property type="entry name" value="GAF-like_dom_sf"/>
</dbReference>
<keyword evidence="5" id="KW-1185">Reference proteome</keyword>
<proteinExistence type="inferred from homology"/>
<dbReference type="InterPro" id="IPR037185">
    <property type="entry name" value="EmrE-like"/>
</dbReference>
<dbReference type="SUPFAM" id="SSF55781">
    <property type="entry name" value="GAF domain-like"/>
    <property type="match status" value="1"/>
</dbReference>
<dbReference type="PANTHER" id="PTHR12715:SF4">
    <property type="entry name" value="EAMA DOMAIN-CONTAINING PROTEIN"/>
    <property type="match status" value="1"/>
</dbReference>
<name>A0A1H2D9N9_9ACTN</name>
<feature type="domain" description="EamA" evidence="3">
    <location>
        <begin position="12"/>
        <end position="138"/>
    </location>
</feature>
<dbReference type="InterPro" id="IPR052756">
    <property type="entry name" value="Alkyne_AA_exporter"/>
</dbReference>
<sequence length="459" mass="48708">MQLAWLRRPGTLMVITSAPTYVATGELLRVISPLDLTPARFLGAALVIGLYLLIRRRRLVARRGDLLRAFGVSAIGYAAYGTLLNLGQTTVPAGTTSLLLNTSPVFALILGRLLLGERITPRGIAGTIVAMTGVAMVAVFGGGRLGLDWNALIILFAAFILALYLIWQQPLLSRIPAIEMVFWGCLWGGLLTLPLAPFDLHLTAWQGRTWLALAALVLVSTALAYVFWARSLAETSVAEGGSLLFAVPLISITLGWLLLDETPAPAAVIGGCIAVAGVMLVSRSAAPVSEPGLGPVAEDIVDLTLTATDNAAITAAVGQAVDQIGARLATVSLWRPESRDLVRIYTSMPEVYRPGGVSAGLGADWIEQCVVRRESYLTDDPGDLESDAFEHHDTLTALRLGAAINAVVTRDGRFLGCLNLLHTPGSYTAADLRIADAVAADLAEILARLTLEPARHLNA</sequence>
<evidence type="ECO:0000313" key="4">
    <source>
        <dbReference type="EMBL" id="SDT78966.1"/>
    </source>
</evidence>
<evidence type="ECO:0000313" key="5">
    <source>
        <dbReference type="Proteomes" id="UP000198688"/>
    </source>
</evidence>
<protein>
    <submittedName>
        <fullName evidence="4">Permease of the drug/metabolite transporter (DMT) superfamily</fullName>
    </submittedName>
</protein>
<dbReference type="OrthoDB" id="4929778at2"/>
<evidence type="ECO:0000256" key="2">
    <source>
        <dbReference type="SAM" id="Phobius"/>
    </source>
</evidence>
<dbReference type="EMBL" id="LT629758">
    <property type="protein sequence ID" value="SDT78966.1"/>
    <property type="molecule type" value="Genomic_DNA"/>
</dbReference>
<dbReference type="PANTHER" id="PTHR12715">
    <property type="entry name" value="TRANSPORTER, DRUG/METABOLITE EXPORTER FAMILY"/>
    <property type="match status" value="1"/>
</dbReference>
<keyword evidence="2" id="KW-0472">Membrane</keyword>
<feature type="transmembrane region" description="Helical" evidence="2">
    <location>
        <begin position="179"/>
        <end position="198"/>
    </location>
</feature>